<organism evidence="2 3">
    <name type="scientific">Streptomyces erythrogriseus</name>
    <dbReference type="NCBI Taxonomy" id="284027"/>
    <lineage>
        <taxon>Bacteria</taxon>
        <taxon>Bacillati</taxon>
        <taxon>Actinomycetota</taxon>
        <taxon>Actinomycetes</taxon>
        <taxon>Kitasatosporales</taxon>
        <taxon>Streptomycetaceae</taxon>
        <taxon>Streptomyces</taxon>
        <taxon>Streptomyces griseoincarnatus group</taxon>
    </lineage>
</organism>
<accession>A0ABN3WH43</accession>
<name>A0ABN3WH43_9ACTN</name>
<reference evidence="2 3" key="1">
    <citation type="journal article" date="2019" name="Int. J. Syst. Evol. Microbiol.">
        <title>The Global Catalogue of Microorganisms (GCM) 10K type strain sequencing project: providing services to taxonomists for standard genome sequencing and annotation.</title>
        <authorList>
            <consortium name="The Broad Institute Genomics Platform"/>
            <consortium name="The Broad Institute Genome Sequencing Center for Infectious Disease"/>
            <person name="Wu L."/>
            <person name="Ma J."/>
        </authorList>
    </citation>
    <scope>NUCLEOTIDE SEQUENCE [LARGE SCALE GENOMIC DNA]</scope>
    <source>
        <strain evidence="2 3">JCM 9650</strain>
    </source>
</reference>
<keyword evidence="1" id="KW-0812">Transmembrane</keyword>
<proteinExistence type="predicted"/>
<evidence type="ECO:0000256" key="1">
    <source>
        <dbReference type="SAM" id="Phobius"/>
    </source>
</evidence>
<gene>
    <name evidence="2" type="ORF">GCM10010478_12750</name>
</gene>
<evidence type="ECO:0000313" key="2">
    <source>
        <dbReference type="EMBL" id="GAA2915120.1"/>
    </source>
</evidence>
<sequence length="113" mass="12296">MIPELIWVMAAAEEASGGPDVGKLLGSFVQYGMVGVFALLMVLGIVVPKWAMTALTAEKDNWRTAFEQERAAHQVTREQLAKAEEPGDVATEQGKAMTRLLQELRQSHVSGSL</sequence>
<dbReference type="Proteomes" id="UP001501423">
    <property type="component" value="Unassembled WGS sequence"/>
</dbReference>
<keyword evidence="1" id="KW-1133">Transmembrane helix</keyword>
<keyword evidence="3" id="KW-1185">Reference proteome</keyword>
<comment type="caution">
    <text evidence="2">The sequence shown here is derived from an EMBL/GenBank/DDBJ whole genome shotgun (WGS) entry which is preliminary data.</text>
</comment>
<keyword evidence="1" id="KW-0472">Membrane</keyword>
<protein>
    <submittedName>
        <fullName evidence="2">Uncharacterized protein</fullName>
    </submittedName>
</protein>
<evidence type="ECO:0000313" key="3">
    <source>
        <dbReference type="Proteomes" id="UP001501423"/>
    </source>
</evidence>
<dbReference type="EMBL" id="BAAAVA010000009">
    <property type="protein sequence ID" value="GAA2915120.1"/>
    <property type="molecule type" value="Genomic_DNA"/>
</dbReference>
<dbReference type="RefSeq" id="WP_189365530.1">
    <property type="nucleotide sequence ID" value="NZ_BAAAVA010000009.1"/>
</dbReference>
<feature type="transmembrane region" description="Helical" evidence="1">
    <location>
        <begin position="28"/>
        <end position="47"/>
    </location>
</feature>